<name>A0A194VY93_CYTMA</name>
<reference evidence="3" key="1">
    <citation type="submission" date="2014-12" db="EMBL/GenBank/DDBJ databases">
        <title>Genome Sequence of Valsa Canker Pathogens Uncovers a Specific Adaption of Colonization on Woody Bark.</title>
        <authorList>
            <person name="Yin Z."/>
            <person name="Liu H."/>
            <person name="Gao X."/>
            <person name="Li Z."/>
            <person name="Song N."/>
            <person name="Ke X."/>
            <person name="Dai Q."/>
            <person name="Wu Y."/>
            <person name="Sun Y."/>
            <person name="Xu J.-R."/>
            <person name="Kang Z.K."/>
            <person name="Wang L."/>
            <person name="Huang L."/>
        </authorList>
    </citation>
    <scope>NUCLEOTIDE SEQUENCE [LARGE SCALE GENOMIC DNA]</scope>
    <source>
        <strain evidence="3">03-8</strain>
    </source>
</reference>
<evidence type="ECO:0000256" key="1">
    <source>
        <dbReference type="SAM" id="MobiDB-lite"/>
    </source>
</evidence>
<feature type="domain" description="R3H-associated N-terminal" evidence="2">
    <location>
        <begin position="118"/>
        <end position="220"/>
    </location>
</feature>
<sequence length="384" mass="42854">MAIYSAVPPPEDFPQPEPQPQPSQATAQPQDIPQHFRSASGTIDIEAWTISALESLSVSSLTARGPGAHNHHPLSIPLDDDHHARPGANVPRAGQSAARVTITVDGADPGTTITVPRRPPSRRDSMRRREALLKGKEGSRQRRRFDMKRLVDVPNVEPPQPEDWEPRPVYPVHHIPYHVAAYWDRGLRQQVEEKSMAARKKKAASGAGKMPRDLRETVKRSPGVKGWVRSLEEPVRQFLAGREAAVDTEDSEDSEQVEDESDVSDDEVVFVGRKATAPQDRLRDGWKKAHREVHDRPIDRGMIFDSLEDDESGDGSLIQSLTITDWTPVPSPWAARLDGVSTSASEKLSSEWDIHGQNFLVHYGSSFDCHCTLSMFFALYILRL</sequence>
<feature type="compositionally biased region" description="Acidic residues" evidence="1">
    <location>
        <begin position="246"/>
        <end position="265"/>
    </location>
</feature>
<dbReference type="InterPro" id="IPR025952">
    <property type="entry name" value="R3H-assoc_dom"/>
</dbReference>
<dbReference type="Proteomes" id="UP000078559">
    <property type="component" value="Chromosome 4"/>
</dbReference>
<feature type="region of interest" description="Disordered" evidence="1">
    <location>
        <begin position="201"/>
        <end position="221"/>
    </location>
</feature>
<feature type="region of interest" description="Disordered" evidence="1">
    <location>
        <begin position="62"/>
        <end position="127"/>
    </location>
</feature>
<dbReference type="Pfam" id="PF13902">
    <property type="entry name" value="R3H-assoc"/>
    <property type="match status" value="1"/>
</dbReference>
<feature type="compositionally biased region" description="Basic and acidic residues" evidence="1">
    <location>
        <begin position="210"/>
        <end position="219"/>
    </location>
</feature>
<feature type="region of interest" description="Disordered" evidence="1">
    <location>
        <begin position="241"/>
        <end position="265"/>
    </location>
</feature>
<dbReference type="AlphaFoldDB" id="A0A194VY93"/>
<evidence type="ECO:0000313" key="3">
    <source>
        <dbReference type="EMBL" id="KUI68775.1"/>
    </source>
</evidence>
<gene>
    <name evidence="3" type="ORF">VM1G_03884</name>
</gene>
<dbReference type="EMBL" id="CM003101">
    <property type="protein sequence ID" value="KUI68775.1"/>
    <property type="molecule type" value="Genomic_DNA"/>
</dbReference>
<feature type="compositionally biased region" description="Pro residues" evidence="1">
    <location>
        <begin position="7"/>
        <end position="21"/>
    </location>
</feature>
<feature type="compositionally biased region" description="Low complexity" evidence="1">
    <location>
        <begin position="22"/>
        <end position="31"/>
    </location>
</feature>
<accession>A0A194VY93</accession>
<keyword evidence="4" id="KW-1185">Reference proteome</keyword>
<evidence type="ECO:0000259" key="2">
    <source>
        <dbReference type="Pfam" id="PF13902"/>
    </source>
</evidence>
<evidence type="ECO:0000313" key="4">
    <source>
        <dbReference type="Proteomes" id="UP000078559"/>
    </source>
</evidence>
<organism evidence="3 4">
    <name type="scientific">Cytospora mali</name>
    <name type="common">Apple Valsa canker fungus</name>
    <name type="synonym">Valsa mali</name>
    <dbReference type="NCBI Taxonomy" id="578113"/>
    <lineage>
        <taxon>Eukaryota</taxon>
        <taxon>Fungi</taxon>
        <taxon>Dikarya</taxon>
        <taxon>Ascomycota</taxon>
        <taxon>Pezizomycotina</taxon>
        <taxon>Sordariomycetes</taxon>
        <taxon>Sordariomycetidae</taxon>
        <taxon>Diaporthales</taxon>
        <taxon>Cytosporaceae</taxon>
        <taxon>Cytospora</taxon>
    </lineage>
</organism>
<protein>
    <recommendedName>
        <fullName evidence="2">R3H-associated N-terminal domain-containing protein</fullName>
    </recommendedName>
</protein>
<feature type="region of interest" description="Disordered" evidence="1">
    <location>
        <begin position="1"/>
        <end position="40"/>
    </location>
</feature>
<proteinExistence type="predicted"/>
<dbReference type="OrthoDB" id="10256743at2759"/>